<protein>
    <submittedName>
        <fullName evidence="5">AraC family transcriptional regulator</fullName>
    </submittedName>
</protein>
<evidence type="ECO:0000256" key="3">
    <source>
        <dbReference type="ARBA" id="ARBA00023163"/>
    </source>
</evidence>
<dbReference type="GO" id="GO:0003700">
    <property type="term" value="F:DNA-binding transcription factor activity"/>
    <property type="evidence" value="ECO:0007669"/>
    <property type="project" value="InterPro"/>
</dbReference>
<dbReference type="AlphaFoldDB" id="A0A2W5GT14"/>
<evidence type="ECO:0000259" key="4">
    <source>
        <dbReference type="PROSITE" id="PS01124"/>
    </source>
</evidence>
<evidence type="ECO:0000313" key="5">
    <source>
        <dbReference type="EMBL" id="PZP45139.1"/>
    </source>
</evidence>
<dbReference type="Gene3D" id="1.10.10.60">
    <property type="entry name" value="Homeodomain-like"/>
    <property type="match status" value="2"/>
</dbReference>
<sequence length="304" mass="35189">MKKENNLPKRIDSLTELHKMLGLPKPQHPLISVFNHQTNAMEMRPPQGVHVLNFYKISFAESLNGMVQYGQGYYDFDDGGMLFASPNQIIGSETNDITPEFVLLIHPDFLLGYPIFKKIKQYNFFTYSVHESLHLSEQEKKTVIKIFSILEEEINNRIDEFSQEIVVSQIELLLNYCQRFYKRQFITRNAVNSEIISKLDDIIESYIAKNLPLENGLPTVQYLSDQLYITPGYLSDLLRAQISQSTSQYIQSKFLEKAKEKLSTTNISIGEIAMELGYKHSQTFSKLFKSKTKQSPLEFRNSFN</sequence>
<gene>
    <name evidence="5" type="ORF">DI598_13745</name>
</gene>
<keyword evidence="3" id="KW-0804">Transcription</keyword>
<dbReference type="GO" id="GO:0043565">
    <property type="term" value="F:sequence-specific DNA binding"/>
    <property type="evidence" value="ECO:0007669"/>
    <property type="project" value="InterPro"/>
</dbReference>
<dbReference type="InterPro" id="IPR018060">
    <property type="entry name" value="HTH_AraC"/>
</dbReference>
<name>A0A2W5GT14_9SPHI</name>
<reference evidence="5 6" key="1">
    <citation type="submission" date="2017-11" db="EMBL/GenBank/DDBJ databases">
        <title>Infants hospitalized years apart are colonized by the same room-sourced microbial strains.</title>
        <authorList>
            <person name="Brooks B."/>
            <person name="Olm M.R."/>
            <person name="Firek B.A."/>
            <person name="Baker R."/>
            <person name="Thomas B.C."/>
            <person name="Morowitz M.J."/>
            <person name="Banfield J.F."/>
        </authorList>
    </citation>
    <scope>NUCLEOTIDE SEQUENCE [LARGE SCALE GENOMIC DNA]</scope>
    <source>
        <strain evidence="5">S2_009_000_R2_76</strain>
    </source>
</reference>
<evidence type="ECO:0000313" key="6">
    <source>
        <dbReference type="Proteomes" id="UP000249645"/>
    </source>
</evidence>
<dbReference type="PROSITE" id="PS01124">
    <property type="entry name" value="HTH_ARAC_FAMILY_2"/>
    <property type="match status" value="1"/>
</dbReference>
<evidence type="ECO:0000256" key="1">
    <source>
        <dbReference type="ARBA" id="ARBA00023015"/>
    </source>
</evidence>
<proteinExistence type="predicted"/>
<keyword evidence="1" id="KW-0805">Transcription regulation</keyword>
<comment type="caution">
    <text evidence="5">The sequence shown here is derived from an EMBL/GenBank/DDBJ whole genome shotgun (WGS) entry which is preliminary data.</text>
</comment>
<accession>A0A2W5GT14</accession>
<dbReference type="SMART" id="SM00342">
    <property type="entry name" value="HTH_ARAC"/>
    <property type="match status" value="1"/>
</dbReference>
<keyword evidence="2" id="KW-0238">DNA-binding</keyword>
<organism evidence="5 6">
    <name type="scientific">Pseudopedobacter saltans</name>
    <dbReference type="NCBI Taxonomy" id="151895"/>
    <lineage>
        <taxon>Bacteria</taxon>
        <taxon>Pseudomonadati</taxon>
        <taxon>Bacteroidota</taxon>
        <taxon>Sphingobacteriia</taxon>
        <taxon>Sphingobacteriales</taxon>
        <taxon>Sphingobacteriaceae</taxon>
        <taxon>Pseudopedobacter</taxon>
    </lineage>
</organism>
<feature type="domain" description="HTH araC/xylS-type" evidence="4">
    <location>
        <begin position="201"/>
        <end position="302"/>
    </location>
</feature>
<dbReference type="EMBL" id="QFOI01000284">
    <property type="protein sequence ID" value="PZP45139.1"/>
    <property type="molecule type" value="Genomic_DNA"/>
</dbReference>
<evidence type="ECO:0000256" key="2">
    <source>
        <dbReference type="ARBA" id="ARBA00023125"/>
    </source>
</evidence>
<dbReference type="InterPro" id="IPR009057">
    <property type="entry name" value="Homeodomain-like_sf"/>
</dbReference>
<dbReference type="PANTHER" id="PTHR43280">
    <property type="entry name" value="ARAC-FAMILY TRANSCRIPTIONAL REGULATOR"/>
    <property type="match status" value="1"/>
</dbReference>
<dbReference type="SUPFAM" id="SSF46689">
    <property type="entry name" value="Homeodomain-like"/>
    <property type="match status" value="1"/>
</dbReference>
<dbReference type="PANTHER" id="PTHR43280:SF32">
    <property type="entry name" value="TRANSCRIPTIONAL REGULATORY PROTEIN"/>
    <property type="match status" value="1"/>
</dbReference>
<dbReference type="Pfam" id="PF12833">
    <property type="entry name" value="HTH_18"/>
    <property type="match status" value="1"/>
</dbReference>
<dbReference type="Proteomes" id="UP000249645">
    <property type="component" value="Unassembled WGS sequence"/>
</dbReference>